<proteinExistence type="predicted"/>
<name>A0AC58J1F7_DANRE</name>
<evidence type="ECO:0000313" key="1">
    <source>
        <dbReference type="Proteomes" id="UP000000437"/>
    </source>
</evidence>
<evidence type="ECO:0000313" key="2">
    <source>
        <dbReference type="RefSeq" id="XP_073800325.1"/>
    </source>
</evidence>
<gene>
    <name evidence="2" type="primary">gadd45gip1</name>
</gene>
<keyword evidence="1" id="KW-1185">Reference proteome</keyword>
<dbReference type="RefSeq" id="XP_073800325.1">
    <property type="nucleotide sequence ID" value="XM_073944224.1"/>
</dbReference>
<sequence length="290" mass="33806">MRCCVLPDGHMTFTCFKCTESIFSLQRIHCKHLNEVFPKWHTSYAPAEGVMTSALRAYMTLEVTGVSSNMAASLLSRRTASSFSFTKLNSLLPAAVIQIANYNPRPLRLNLKDPYIPDKESERTPEWQKTEKFERRLFGRYGRASGVNPVKLWPSAARLEELMAEEREWHPPVEQMLQNIAERQMEKEKRRIEREKTIAESMAKMPKLIADWKKQKREAKQKANEEKQKQVRLLAMARERFGFAVDPRSVKFKEMVAEIEKEEKKQRKLLKRQKKEEEQTSITPTADSSQ</sequence>
<organism evidence="1 2">
    <name type="scientific">Danio rerio</name>
    <name type="common">Zebrafish</name>
    <name type="synonym">Brachydanio rerio</name>
    <dbReference type="NCBI Taxonomy" id="7955"/>
    <lineage>
        <taxon>Eukaryota</taxon>
        <taxon>Metazoa</taxon>
        <taxon>Chordata</taxon>
        <taxon>Craniata</taxon>
        <taxon>Vertebrata</taxon>
        <taxon>Euteleostomi</taxon>
        <taxon>Actinopterygii</taxon>
        <taxon>Neopterygii</taxon>
        <taxon>Teleostei</taxon>
        <taxon>Ostariophysi</taxon>
        <taxon>Cypriniformes</taxon>
        <taxon>Danionidae</taxon>
        <taxon>Danioninae</taxon>
        <taxon>Danio</taxon>
    </lineage>
</organism>
<protein>
    <submittedName>
        <fullName evidence="2">Large ribosomal subunit protein mL64 isoform X2</fullName>
    </submittedName>
</protein>
<dbReference type="Proteomes" id="UP000000437">
    <property type="component" value="Chromosome 3"/>
</dbReference>
<reference evidence="2" key="1">
    <citation type="submission" date="2025-08" db="UniProtKB">
        <authorList>
            <consortium name="RefSeq"/>
        </authorList>
    </citation>
    <scope>IDENTIFICATION</scope>
    <source>
        <strain evidence="2">Tuebingen</strain>
        <tissue evidence="2">Fibroblasts and whole tissue</tissue>
    </source>
</reference>
<accession>A0AC58J1F7</accession>